<dbReference type="InterPro" id="IPR042197">
    <property type="entry name" value="Apaf_helical"/>
</dbReference>
<keyword evidence="2" id="KW-0611">Plant defense</keyword>
<dbReference type="InterPro" id="IPR027417">
    <property type="entry name" value="P-loop_NTPase"/>
</dbReference>
<dbReference type="Proteomes" id="UP000236291">
    <property type="component" value="Unassembled WGS sequence"/>
</dbReference>
<evidence type="ECO:0000313" key="4">
    <source>
        <dbReference type="EMBL" id="PNX60341.1"/>
    </source>
</evidence>
<feature type="non-terminal residue" evidence="4">
    <location>
        <position position="331"/>
    </location>
</feature>
<dbReference type="EMBL" id="ASHM01082544">
    <property type="protein sequence ID" value="PNX60341.1"/>
    <property type="molecule type" value="Genomic_DNA"/>
</dbReference>
<dbReference type="SUPFAM" id="SSF52540">
    <property type="entry name" value="P-loop containing nucleoside triphosphate hydrolases"/>
    <property type="match status" value="1"/>
</dbReference>
<name>A0A2K3K216_TRIPR</name>
<dbReference type="STRING" id="57577.A0A2K3K216"/>
<dbReference type="Gene3D" id="3.40.50.300">
    <property type="entry name" value="P-loop containing nucleotide triphosphate hydrolases"/>
    <property type="match status" value="1"/>
</dbReference>
<evidence type="ECO:0000256" key="2">
    <source>
        <dbReference type="ARBA" id="ARBA00022821"/>
    </source>
</evidence>
<sequence length="331" mass="37082">MEDGPCASKEGLVSWKPATRFSSSTTALVGESPIYGRGVQKEELIKILLEGNDSGNQVPIISIVGLGGMGKTTLAKLVYNDNKIKEHFQLEAWVYVSGSFNDVGLTKAILTSFGFSADGEDLNLLQHQLQQKLTGKKYLLVLDDIWNVNAACWEDLILPFNHGSSGSKIIVTTRDKGVEKVLNSKLFDLLQLDKGDCWRLFETHAFHGRNVRDPNLESIGKKIVDKCGGLPLAVKTLGQLLRRKFSEHEWSKILETDMWRLSDEDNNINPVLRLSYHNLPSNHKRCFAYCSIIPKGYEFGKGELIGYWMAEGLLKCCEAYNSEEEFGSEIF</sequence>
<dbReference type="InterPro" id="IPR044974">
    <property type="entry name" value="Disease_R_plants"/>
</dbReference>
<dbReference type="GO" id="GO:0043531">
    <property type="term" value="F:ADP binding"/>
    <property type="evidence" value="ECO:0007669"/>
    <property type="project" value="InterPro"/>
</dbReference>
<dbReference type="Gene3D" id="1.10.10.10">
    <property type="entry name" value="Winged helix-like DNA-binding domain superfamily/Winged helix DNA-binding domain"/>
    <property type="match status" value="1"/>
</dbReference>
<feature type="domain" description="NB-ARC" evidence="3">
    <location>
        <begin position="40"/>
        <end position="208"/>
    </location>
</feature>
<dbReference type="Pfam" id="PF00931">
    <property type="entry name" value="NB-ARC"/>
    <property type="match status" value="1"/>
</dbReference>
<comment type="caution">
    <text evidence="4">The sequence shown here is derived from an EMBL/GenBank/DDBJ whole genome shotgun (WGS) entry which is preliminary data.</text>
</comment>
<evidence type="ECO:0000259" key="3">
    <source>
        <dbReference type="Pfam" id="PF00931"/>
    </source>
</evidence>
<evidence type="ECO:0000313" key="5">
    <source>
        <dbReference type="Proteomes" id="UP000236291"/>
    </source>
</evidence>
<accession>A0A2K3K216</accession>
<gene>
    <name evidence="4" type="ORF">L195_g051878</name>
</gene>
<dbReference type="GO" id="GO:0098542">
    <property type="term" value="P:defense response to other organism"/>
    <property type="evidence" value="ECO:0007669"/>
    <property type="project" value="TreeGrafter"/>
</dbReference>
<dbReference type="FunFam" id="3.40.50.300:FF:001091">
    <property type="entry name" value="Probable disease resistance protein At1g61300"/>
    <property type="match status" value="1"/>
</dbReference>
<dbReference type="InterPro" id="IPR036388">
    <property type="entry name" value="WH-like_DNA-bd_sf"/>
</dbReference>
<reference evidence="4 5" key="1">
    <citation type="journal article" date="2014" name="Am. J. Bot.">
        <title>Genome assembly and annotation for red clover (Trifolium pratense; Fabaceae).</title>
        <authorList>
            <person name="Istvanek J."/>
            <person name="Jaros M."/>
            <person name="Krenek A."/>
            <person name="Repkova J."/>
        </authorList>
    </citation>
    <scope>NUCLEOTIDE SEQUENCE [LARGE SCALE GENOMIC DNA]</scope>
    <source>
        <strain evidence="5">cv. Tatra</strain>
        <tissue evidence="4">Young leaves</tissue>
    </source>
</reference>
<dbReference type="PRINTS" id="PR00364">
    <property type="entry name" value="DISEASERSIST"/>
</dbReference>
<protein>
    <submittedName>
        <fullName evidence="4">CC-NBS-LRR resistance protein</fullName>
    </submittedName>
</protein>
<dbReference type="InterPro" id="IPR002182">
    <property type="entry name" value="NB-ARC"/>
</dbReference>
<evidence type="ECO:0000256" key="1">
    <source>
        <dbReference type="ARBA" id="ARBA00022737"/>
    </source>
</evidence>
<keyword evidence="1" id="KW-0677">Repeat</keyword>
<organism evidence="4 5">
    <name type="scientific">Trifolium pratense</name>
    <name type="common">Red clover</name>
    <dbReference type="NCBI Taxonomy" id="57577"/>
    <lineage>
        <taxon>Eukaryota</taxon>
        <taxon>Viridiplantae</taxon>
        <taxon>Streptophyta</taxon>
        <taxon>Embryophyta</taxon>
        <taxon>Tracheophyta</taxon>
        <taxon>Spermatophyta</taxon>
        <taxon>Magnoliopsida</taxon>
        <taxon>eudicotyledons</taxon>
        <taxon>Gunneridae</taxon>
        <taxon>Pentapetalae</taxon>
        <taxon>rosids</taxon>
        <taxon>fabids</taxon>
        <taxon>Fabales</taxon>
        <taxon>Fabaceae</taxon>
        <taxon>Papilionoideae</taxon>
        <taxon>50 kb inversion clade</taxon>
        <taxon>NPAAA clade</taxon>
        <taxon>Hologalegina</taxon>
        <taxon>IRL clade</taxon>
        <taxon>Trifolieae</taxon>
        <taxon>Trifolium</taxon>
    </lineage>
</organism>
<dbReference type="PANTHER" id="PTHR23155">
    <property type="entry name" value="DISEASE RESISTANCE PROTEIN RP"/>
    <property type="match status" value="1"/>
</dbReference>
<dbReference type="AlphaFoldDB" id="A0A2K3K216"/>
<reference evidence="4 5" key="2">
    <citation type="journal article" date="2017" name="Front. Plant Sci.">
        <title>Gene Classification and Mining of Molecular Markers Useful in Red Clover (Trifolium pratense) Breeding.</title>
        <authorList>
            <person name="Istvanek J."/>
            <person name="Dluhosova J."/>
            <person name="Dluhos P."/>
            <person name="Patkova L."/>
            <person name="Nedelnik J."/>
            <person name="Repkova J."/>
        </authorList>
    </citation>
    <scope>NUCLEOTIDE SEQUENCE [LARGE SCALE GENOMIC DNA]</scope>
    <source>
        <strain evidence="5">cv. Tatra</strain>
        <tissue evidence="4">Young leaves</tissue>
    </source>
</reference>
<dbReference type="PANTHER" id="PTHR23155:SF1221">
    <property type="entry name" value="OS11G0481150 PROTEIN"/>
    <property type="match status" value="1"/>
</dbReference>
<dbReference type="Gene3D" id="1.10.8.430">
    <property type="entry name" value="Helical domain of apoptotic protease-activating factors"/>
    <property type="match status" value="1"/>
</dbReference>
<proteinExistence type="predicted"/>